<dbReference type="EnsemblMetazoa" id="ASTEI06441-RA">
    <property type="protein sequence ID" value="ASTEI06441-PA"/>
    <property type="gene ID" value="ASTEI06441"/>
</dbReference>
<dbReference type="GO" id="GO:0000978">
    <property type="term" value="F:RNA polymerase II cis-regulatory region sequence-specific DNA binding"/>
    <property type="evidence" value="ECO:0007669"/>
    <property type="project" value="TreeGrafter"/>
</dbReference>
<organism evidence="10 11">
    <name type="scientific">Anopheles stephensi</name>
    <name type="common">Indo-Pakistan malaria mosquito</name>
    <dbReference type="NCBI Taxonomy" id="30069"/>
    <lineage>
        <taxon>Eukaryota</taxon>
        <taxon>Metazoa</taxon>
        <taxon>Ecdysozoa</taxon>
        <taxon>Arthropoda</taxon>
        <taxon>Hexapoda</taxon>
        <taxon>Insecta</taxon>
        <taxon>Pterygota</taxon>
        <taxon>Neoptera</taxon>
        <taxon>Endopterygota</taxon>
        <taxon>Diptera</taxon>
        <taxon>Nematocera</taxon>
        <taxon>Culicoidea</taxon>
        <taxon>Culicidae</taxon>
        <taxon>Anophelinae</taxon>
        <taxon>Anopheles</taxon>
    </lineage>
</organism>
<feature type="domain" description="C2H2-type" evidence="9">
    <location>
        <begin position="289"/>
        <end position="317"/>
    </location>
</feature>
<evidence type="ECO:0000256" key="1">
    <source>
        <dbReference type="ARBA" id="ARBA00004123"/>
    </source>
</evidence>
<comment type="subcellular location">
    <subcellularLocation>
        <location evidence="1">Nucleus</location>
    </subcellularLocation>
</comment>
<dbReference type="SUPFAM" id="SSF57667">
    <property type="entry name" value="beta-beta-alpha zinc fingers"/>
    <property type="match status" value="22"/>
</dbReference>
<feature type="domain" description="C2H2-type" evidence="9">
    <location>
        <begin position="1784"/>
        <end position="1812"/>
    </location>
</feature>
<feature type="compositionally biased region" description="Basic and acidic residues" evidence="8">
    <location>
        <begin position="463"/>
        <end position="472"/>
    </location>
</feature>
<feature type="domain" description="C2H2-type" evidence="9">
    <location>
        <begin position="1526"/>
        <end position="1554"/>
    </location>
</feature>
<dbReference type="VEuPathDB" id="VectorBase:ASTEI20_033805"/>
<feature type="domain" description="C2H2-type" evidence="9">
    <location>
        <begin position="231"/>
        <end position="259"/>
    </location>
</feature>
<feature type="domain" description="C2H2-type" evidence="9">
    <location>
        <begin position="614"/>
        <end position="641"/>
    </location>
</feature>
<evidence type="ECO:0000256" key="7">
    <source>
        <dbReference type="PROSITE-ProRule" id="PRU00042"/>
    </source>
</evidence>
<dbReference type="VEuPathDB" id="VectorBase:ASTEI20_035663"/>
<feature type="domain" description="C2H2-type" evidence="9">
    <location>
        <begin position="1729"/>
        <end position="1756"/>
    </location>
</feature>
<proteinExistence type="predicted"/>
<dbReference type="InterPro" id="IPR013087">
    <property type="entry name" value="Znf_C2H2_type"/>
</dbReference>
<reference evidence="10" key="2">
    <citation type="submission" date="2020-05" db="UniProtKB">
        <authorList>
            <consortium name="EnsemblMetazoa"/>
        </authorList>
    </citation>
    <scope>IDENTIFICATION</scope>
    <source>
        <strain evidence="10">Indian</strain>
    </source>
</reference>
<feature type="domain" description="C2H2-type" evidence="9">
    <location>
        <begin position="527"/>
        <end position="550"/>
    </location>
</feature>
<feature type="domain" description="C2H2-type" evidence="9">
    <location>
        <begin position="1583"/>
        <end position="1611"/>
    </location>
</feature>
<dbReference type="GO" id="GO:0001228">
    <property type="term" value="F:DNA-binding transcription activator activity, RNA polymerase II-specific"/>
    <property type="evidence" value="ECO:0007669"/>
    <property type="project" value="TreeGrafter"/>
</dbReference>
<evidence type="ECO:0000256" key="4">
    <source>
        <dbReference type="ARBA" id="ARBA00022771"/>
    </source>
</evidence>
<dbReference type="STRING" id="30069.A0A182YDA5"/>
<feature type="domain" description="C2H2-type" evidence="9">
    <location>
        <begin position="1023"/>
        <end position="1046"/>
    </location>
</feature>
<feature type="domain" description="C2H2-type" evidence="9">
    <location>
        <begin position="1165"/>
        <end position="1192"/>
    </location>
</feature>
<evidence type="ECO:0000259" key="9">
    <source>
        <dbReference type="PROSITE" id="PS50157"/>
    </source>
</evidence>
<keyword evidence="6" id="KW-0539">Nucleus</keyword>
<keyword evidence="11" id="KW-1185">Reference proteome</keyword>
<feature type="region of interest" description="Disordered" evidence="8">
    <location>
        <begin position="1187"/>
        <end position="1232"/>
    </location>
</feature>
<dbReference type="OMA" id="LFNSNAH"/>
<feature type="domain" description="C2H2-type" evidence="9">
    <location>
        <begin position="318"/>
        <end position="342"/>
    </location>
</feature>
<dbReference type="PROSITE" id="PS00028">
    <property type="entry name" value="ZINC_FINGER_C2H2_1"/>
    <property type="match status" value="31"/>
</dbReference>
<feature type="domain" description="C2H2-type" evidence="9">
    <location>
        <begin position="764"/>
        <end position="792"/>
    </location>
</feature>
<name>A0A182YDA5_ANOST</name>
<keyword evidence="5" id="KW-0862">Zinc</keyword>
<dbReference type="Pfam" id="PF00096">
    <property type="entry name" value="zf-C2H2"/>
    <property type="match status" value="9"/>
</dbReference>
<feature type="compositionally biased region" description="Basic and acidic residues" evidence="8">
    <location>
        <begin position="1214"/>
        <end position="1229"/>
    </location>
</feature>
<feature type="domain" description="C2H2-type" evidence="9">
    <location>
        <begin position="822"/>
        <end position="849"/>
    </location>
</feature>
<evidence type="ECO:0000256" key="3">
    <source>
        <dbReference type="ARBA" id="ARBA00022737"/>
    </source>
</evidence>
<feature type="domain" description="C2H2-type" evidence="9">
    <location>
        <begin position="1081"/>
        <end position="1109"/>
    </location>
</feature>
<dbReference type="SMART" id="SM00355">
    <property type="entry name" value="ZnF_C2H2"/>
    <property type="match status" value="46"/>
</dbReference>
<dbReference type="VEuPathDB" id="VectorBase:ASTE009288"/>
<feature type="domain" description="C2H2-type" evidence="9">
    <location>
        <begin position="1407"/>
        <end position="1435"/>
    </location>
</feature>
<feature type="compositionally biased region" description="Basic residues" evidence="8">
    <location>
        <begin position="1471"/>
        <end position="1480"/>
    </location>
</feature>
<dbReference type="GO" id="GO:0008270">
    <property type="term" value="F:zinc ion binding"/>
    <property type="evidence" value="ECO:0007669"/>
    <property type="project" value="UniProtKB-KW"/>
</dbReference>
<feature type="domain" description="C2H2-type" evidence="9">
    <location>
        <begin position="109"/>
        <end position="136"/>
    </location>
</feature>
<feature type="domain" description="C2H2-type" evidence="9">
    <location>
        <begin position="1380"/>
        <end position="1404"/>
    </location>
</feature>
<feature type="region of interest" description="Disordered" evidence="8">
    <location>
        <begin position="971"/>
        <end position="990"/>
    </location>
</feature>
<evidence type="ECO:0000256" key="2">
    <source>
        <dbReference type="ARBA" id="ARBA00022723"/>
    </source>
</evidence>
<feature type="domain" description="C2H2-type" evidence="9">
    <location>
        <begin position="1700"/>
        <end position="1728"/>
    </location>
</feature>
<feature type="domain" description="C2H2-type" evidence="9">
    <location>
        <begin position="1110"/>
        <end position="1137"/>
    </location>
</feature>
<feature type="compositionally biased region" description="Polar residues" evidence="8">
    <location>
        <begin position="976"/>
        <end position="990"/>
    </location>
</feature>
<feature type="domain" description="C2H2-type" evidence="9">
    <location>
        <begin position="1138"/>
        <end position="1162"/>
    </location>
</feature>
<dbReference type="VEuPathDB" id="VectorBase:ASTEI06441"/>
<feature type="domain" description="C2H2-type" evidence="9">
    <location>
        <begin position="642"/>
        <end position="669"/>
    </location>
</feature>
<dbReference type="InterPro" id="IPR036236">
    <property type="entry name" value="Znf_C2H2_sf"/>
</dbReference>
<feature type="region of interest" description="Disordered" evidence="8">
    <location>
        <begin position="1"/>
        <end position="30"/>
    </location>
</feature>
<evidence type="ECO:0000256" key="8">
    <source>
        <dbReference type="SAM" id="MobiDB-lite"/>
    </source>
</evidence>
<reference evidence="11" key="1">
    <citation type="journal article" date="2014" name="Genome Biol.">
        <title>Genome analysis of a major urban malaria vector mosquito, Anopheles stephensi.</title>
        <authorList>
            <person name="Jiang X."/>
            <person name="Peery A."/>
            <person name="Hall A.B."/>
            <person name="Sharma A."/>
            <person name="Chen X.G."/>
            <person name="Waterhouse R.M."/>
            <person name="Komissarov A."/>
            <person name="Riehle M.M."/>
            <person name="Shouche Y."/>
            <person name="Sharakhova M.V."/>
            <person name="Lawson D."/>
            <person name="Pakpour N."/>
            <person name="Arensburger P."/>
            <person name="Davidson V.L."/>
            <person name="Eiglmeier K."/>
            <person name="Emrich S."/>
            <person name="George P."/>
            <person name="Kennedy R.C."/>
            <person name="Mane S.P."/>
            <person name="Maslen G."/>
            <person name="Oringanje C."/>
            <person name="Qi Y."/>
            <person name="Settlage R."/>
            <person name="Tojo M."/>
            <person name="Tubio J.M."/>
            <person name="Unger M.F."/>
            <person name="Wang B."/>
            <person name="Vernick K.D."/>
            <person name="Ribeiro J.M."/>
            <person name="James A.A."/>
            <person name="Michel K."/>
            <person name="Riehle M.A."/>
            <person name="Luckhart S."/>
            <person name="Sharakhov I.V."/>
            <person name="Tu Z."/>
        </authorList>
    </citation>
    <scope>NUCLEOTIDE SEQUENCE [LARGE SCALE GENOMIC DNA]</scope>
    <source>
        <strain evidence="11">Indian</strain>
    </source>
</reference>
<dbReference type="VEuPathDB" id="VectorBase:ASTE009286"/>
<dbReference type="PANTHER" id="PTHR24376:SF216">
    <property type="entry name" value="ZINC FINGER PROTEIN 420-LIKE"/>
    <property type="match status" value="1"/>
</dbReference>
<dbReference type="GO" id="GO:0005634">
    <property type="term" value="C:nucleus"/>
    <property type="evidence" value="ECO:0007669"/>
    <property type="project" value="UniProtKB-SubCell"/>
</dbReference>
<feature type="domain" description="C2H2-type" evidence="9">
    <location>
        <begin position="1757"/>
        <end position="1781"/>
    </location>
</feature>
<dbReference type="VEuPathDB" id="VectorBase:ASTEI20_044422"/>
<dbReference type="VEuPathDB" id="VectorBase:ASTE004999"/>
<feature type="domain" description="C2H2-type" evidence="9">
    <location>
        <begin position="1265"/>
        <end position="1288"/>
    </location>
</feature>
<keyword evidence="4 7" id="KW-0863">Zinc-finger</keyword>
<dbReference type="VEuPathDB" id="VectorBase:ASTEI20_031643"/>
<sequence length="1815" mass="208883">MQESTLNDVDAADEDYDLTSNSSLEEHDNNCNSKLERHLPADELDNLEDCVEDVEKNVTTNQPTSSKAQRMITHSQERKFSCPHCSLQTTLKSNLHHHIQNVHFKNASKTCSLCGETFSSYYAYKYHRASQHGNRECETECNICSKKFANIASYNIHYGRFHATSDQKNRPKTRKKQLCDECGIMVTQLSTHSLTHSQEKHLACPHCPIKMADKGNLSRHIQAVHLKKVVRSCETCGKEFLHVNLYKYHMLSVHGIGKTFDCDVCAKKFKTLAGLKNHKISLHSNEKRFGCGTCGMMFKVKHTLRTHEKRVHSAEKPFACSQCPKRFKSPYGKKSHELTHSGILAENLIKRYALCIDCNHKLRKFIAYRISCLDNDVRFRQLFAEAAVEADSSHEAYTESVTNQFINDSCDNANDEHEPPENDETIDTLDVQEEIYEIDESIDIEASFVDNDMLGENSNDNESSSRSEEWPINRESTISITDGNSTTSESAALSTEMTKDKELCTLCGKLVASVAHHMETHTKELKFACQYCGKKWSRKAYLNQHIQGVHLKKVVKSCEQCNRGFSYMESYTAHMRAQHGVGESFECKICNLKFRHIGGLRGHWNRKHNPATNCECSICGMKFQDKRGLKEHHRVHSNEKPYACRYCPKQFKRSTHRKAHELIHQGVKFPCSINEETEAIPTVTEKDVPKTKQTKAVKQSGEKKISKTHLCYICGKLVHHLPDHMLAHTKGPRAFPCDRCPFVSSRKSNLKLHIDNVHLKKVVRRCEKCDRNFSYVDSYNAHMRAKHNFGEQFVCKICSMTFRHRSGLNGHMNRKHNEDSNCTCPVCGFVSQDKKGLKDHSRVHSNEKPFVCNYCPKAFKSPYARRSHQYIHEGVVFPCTVCEKFYRYKSQLIEHTKKKIEYLENDDDLSDCTGGEHSSTLEGELEIDEKLEDGNRRLSACVKDDSDQENEQQLPSKYEVHPQDALPYSIQRANHDNTPNSAQYDGNIQSGNKASRKRLCPICGKLVYDISDHKLSHTNEKKYACPHCSMAYSRKAYLKIHIQSVHQKKVVKTCDICNQDFAYKTGYDAHMRARHNIGKWYECKPCNMKFRHPGGLRNHNNRKHNEGSNCECPVCGLKFLDKMGLRNHSRVHSSEKMFACKYCSKRFRSPNAHRGHELTHLGITFRCPHCPKSYRYKQNLKIHLAKHNEKENLEPRTALRQQPEQNEKNVSSDSQRRGDGAARKYERKQQFSKPSTIHKQLCSICGKLVQYLPDHIVSHTKEQKYSCEHCPMTCSRKSYLKLHVEAVHMKKVVKSCKICNRDFTHITGYTAHMRAQHNVGDWYECTICNQKFRHPGGLRGHNNRKHNADSNCECPICGMKFQDKKGLKDHSRVHSNEKPFACSFCPKRFKSPNAHRTHMLIHKGVVFSCTLCEKTYRYKSLLNTHMKKFHAPETECNSGPEQDILASSLPESANLHQQEKKSAPKSTNKIAPKRPARVSGRKLSENKSSISTVTRSGRSYRRCDTCGKMVSDLKSHQLRHTKEKRFACTYCPLKMAFRSNLKIHIKAVHLKEISKTCELCGQGFVNYNSYKNHMASQHGKGEYSCDTCSKKFTHMRTYNSHVRRYHNTERKKKKVKQLCGTCGAMVTNIATHMQTHTQEKKFTCPYCPIEMVDRTNLTRHVQSVHLQREVKSCDICNIGFKYPSSHRSHMLRVHGIGDTFDCNICQKKFNHRSGLRSHQARVHSNERKFECETCGKQFKVKASLVKHQLVHSTEQPYACNQCPKRFKSRHGRNSHQLTHSGIVFPCPHCDRSYRYKDVLGIHIRQNHLDMKGDDS</sequence>
<feature type="domain" description="C2H2-type" evidence="9">
    <location>
        <begin position="793"/>
        <end position="821"/>
    </location>
</feature>
<evidence type="ECO:0000313" key="10">
    <source>
        <dbReference type="EnsemblMetazoa" id="ASTEI06441-PA"/>
    </source>
</evidence>
<evidence type="ECO:0000256" key="5">
    <source>
        <dbReference type="ARBA" id="ARBA00022833"/>
    </source>
</evidence>
<accession>A0A182YDA5</accession>
<feature type="domain" description="C2H2-type" evidence="9">
    <location>
        <begin position="1323"/>
        <end position="1351"/>
    </location>
</feature>
<dbReference type="PANTHER" id="PTHR24376">
    <property type="entry name" value="ZINC FINGER PROTEIN"/>
    <property type="match status" value="1"/>
</dbReference>
<feature type="domain" description="C2H2-type" evidence="9">
    <location>
        <begin position="260"/>
        <end position="288"/>
    </location>
</feature>
<feature type="domain" description="C2H2-type" evidence="9">
    <location>
        <begin position="1352"/>
        <end position="1379"/>
    </location>
</feature>
<feature type="domain" description="C2H2-type" evidence="9">
    <location>
        <begin position="556"/>
        <end position="579"/>
    </location>
</feature>
<evidence type="ECO:0000313" key="11">
    <source>
        <dbReference type="Proteomes" id="UP000076408"/>
    </source>
</evidence>
<keyword evidence="3" id="KW-0677">Repeat</keyword>
<evidence type="ECO:0000256" key="6">
    <source>
        <dbReference type="ARBA" id="ARBA00023242"/>
    </source>
</evidence>
<dbReference type="Proteomes" id="UP000076408">
    <property type="component" value="Unassembled WGS sequence"/>
</dbReference>
<protein>
    <recommendedName>
        <fullName evidence="9">C2H2-type domain-containing protein</fullName>
    </recommendedName>
</protein>
<feature type="region of interest" description="Disordered" evidence="8">
    <location>
        <begin position="1453"/>
        <end position="1496"/>
    </location>
</feature>
<feature type="region of interest" description="Disordered" evidence="8">
    <location>
        <begin position="452"/>
        <end position="473"/>
    </location>
</feature>
<feature type="compositionally biased region" description="Polar residues" evidence="8">
    <location>
        <begin position="1199"/>
        <end position="1213"/>
    </location>
</feature>
<feature type="compositionally biased region" description="Polar residues" evidence="8">
    <location>
        <begin position="1486"/>
        <end position="1496"/>
    </location>
</feature>
<keyword evidence="2" id="KW-0479">Metal-binding</keyword>
<feature type="domain" description="C2H2-type" evidence="9">
    <location>
        <begin position="1294"/>
        <end position="1317"/>
    </location>
</feature>
<dbReference type="PROSITE" id="PS50157">
    <property type="entry name" value="ZINC_FINGER_C2H2_2"/>
    <property type="match status" value="30"/>
</dbReference>
<feature type="domain" description="C2H2-type" evidence="9">
    <location>
        <begin position="850"/>
        <end position="874"/>
    </location>
</feature>
<dbReference type="Gene3D" id="3.30.160.60">
    <property type="entry name" value="Classic Zinc Finger"/>
    <property type="match status" value="28"/>
</dbReference>